<proteinExistence type="predicted"/>
<accession>A0ACC0UAI7</accession>
<evidence type="ECO:0000313" key="1">
    <source>
        <dbReference type="EMBL" id="KAI9508633.1"/>
    </source>
</evidence>
<reference evidence="1" key="1">
    <citation type="submission" date="2021-03" db="EMBL/GenBank/DDBJ databases">
        <title>Evolutionary priming and transition to the ectomycorrhizal habit in an iconic lineage of mushroom-forming fungi: is preadaptation a requirement?</title>
        <authorList>
            <consortium name="DOE Joint Genome Institute"/>
            <person name="Looney B.P."/>
            <person name="Miyauchi S."/>
            <person name="Morin E."/>
            <person name="Drula E."/>
            <person name="Courty P.E."/>
            <person name="Chicoki N."/>
            <person name="Fauchery L."/>
            <person name="Kohler A."/>
            <person name="Kuo A."/>
            <person name="LaButti K."/>
            <person name="Pangilinan J."/>
            <person name="Lipzen A."/>
            <person name="Riley R."/>
            <person name="Andreopoulos W."/>
            <person name="He G."/>
            <person name="Johnson J."/>
            <person name="Barry K.W."/>
            <person name="Grigoriev I.V."/>
            <person name="Nagy L."/>
            <person name="Hibbett D."/>
            <person name="Henrissat B."/>
            <person name="Matheny P.B."/>
            <person name="Labbe J."/>
            <person name="Martin A.F."/>
        </authorList>
    </citation>
    <scope>NUCLEOTIDE SEQUENCE</scope>
    <source>
        <strain evidence="1">BPL698</strain>
    </source>
</reference>
<keyword evidence="2" id="KW-1185">Reference proteome</keyword>
<feature type="non-terminal residue" evidence="1">
    <location>
        <position position="1"/>
    </location>
</feature>
<sequence length="52" mass="5621">VLLSVVSVSLLCIVPFGLLNEYYGPVSCFFLSAPGVESPLLLWYLFLVSALA</sequence>
<dbReference type="EMBL" id="JAGFNK010000084">
    <property type="protein sequence ID" value="KAI9508633.1"/>
    <property type="molecule type" value="Genomic_DNA"/>
</dbReference>
<comment type="caution">
    <text evidence="1">The sequence shown here is derived from an EMBL/GenBank/DDBJ whole genome shotgun (WGS) entry which is preliminary data.</text>
</comment>
<feature type="non-terminal residue" evidence="1">
    <location>
        <position position="52"/>
    </location>
</feature>
<name>A0ACC0UAI7_9AGAM</name>
<organism evidence="1 2">
    <name type="scientific">Russula earlei</name>
    <dbReference type="NCBI Taxonomy" id="71964"/>
    <lineage>
        <taxon>Eukaryota</taxon>
        <taxon>Fungi</taxon>
        <taxon>Dikarya</taxon>
        <taxon>Basidiomycota</taxon>
        <taxon>Agaricomycotina</taxon>
        <taxon>Agaricomycetes</taxon>
        <taxon>Russulales</taxon>
        <taxon>Russulaceae</taxon>
        <taxon>Russula</taxon>
    </lineage>
</organism>
<protein>
    <submittedName>
        <fullName evidence="1">Uncharacterized protein</fullName>
    </submittedName>
</protein>
<evidence type="ECO:0000313" key="2">
    <source>
        <dbReference type="Proteomes" id="UP001207468"/>
    </source>
</evidence>
<dbReference type="Proteomes" id="UP001207468">
    <property type="component" value="Unassembled WGS sequence"/>
</dbReference>
<gene>
    <name evidence="1" type="ORF">F5148DRAFT_1194421</name>
</gene>